<dbReference type="PANTHER" id="PTHR47219">
    <property type="entry name" value="RAB GTPASE-ACTIVATING PROTEIN 1-LIKE"/>
    <property type="match status" value="1"/>
</dbReference>
<dbReference type="EMBL" id="KK583192">
    <property type="protein sequence ID" value="KDO33924.1"/>
    <property type="molecule type" value="Genomic_DNA"/>
</dbReference>
<feature type="domain" description="Rab-GAP TBC" evidence="2">
    <location>
        <begin position="28"/>
        <end position="212"/>
    </location>
</feature>
<dbReference type="PANTHER" id="PTHR47219:SF9">
    <property type="entry name" value="GTPASE ACTIVATING PROTEIN AND CENTROSOME-ASSOCIATED, ISOFORM B"/>
    <property type="match status" value="1"/>
</dbReference>
<dbReference type="Gene3D" id="1.25.40.20">
    <property type="entry name" value="Ankyrin repeat-containing domain"/>
    <property type="match status" value="1"/>
</dbReference>
<evidence type="ECO:0000313" key="4">
    <source>
        <dbReference type="Proteomes" id="UP000030745"/>
    </source>
</evidence>
<dbReference type="InterPro" id="IPR000195">
    <property type="entry name" value="Rab-GAP-TBC_dom"/>
</dbReference>
<dbReference type="Gene3D" id="1.10.472.80">
    <property type="entry name" value="Ypt/Rab-GAP domain of gyp1p, domain 3"/>
    <property type="match status" value="1"/>
</dbReference>
<dbReference type="OMA" id="NARECHF"/>
<proteinExistence type="predicted"/>
<dbReference type="GO" id="GO:0031267">
    <property type="term" value="F:small GTPase binding"/>
    <property type="evidence" value="ECO:0007669"/>
    <property type="project" value="TreeGrafter"/>
</dbReference>
<dbReference type="SMART" id="SM00248">
    <property type="entry name" value="ANK"/>
    <property type="match status" value="2"/>
</dbReference>
<dbReference type="RefSeq" id="XP_012195558.1">
    <property type="nucleotide sequence ID" value="XM_012340168.1"/>
</dbReference>
<dbReference type="Proteomes" id="UP000030745">
    <property type="component" value="Unassembled WGS sequence"/>
</dbReference>
<evidence type="ECO:0000256" key="1">
    <source>
        <dbReference type="PROSITE-ProRule" id="PRU00023"/>
    </source>
</evidence>
<dbReference type="InterPro" id="IPR036770">
    <property type="entry name" value="Ankyrin_rpt-contain_sf"/>
</dbReference>
<name>A0A067CT87_SAPPC</name>
<dbReference type="AlphaFoldDB" id="A0A067CT87"/>
<evidence type="ECO:0000313" key="3">
    <source>
        <dbReference type="EMBL" id="KDO33924.1"/>
    </source>
</evidence>
<keyword evidence="4" id="KW-1185">Reference proteome</keyword>
<gene>
    <name evidence="3" type="ORF">SPRG_01803</name>
</gene>
<dbReference type="GeneID" id="24124383"/>
<protein>
    <recommendedName>
        <fullName evidence="2">Rab-GAP TBC domain-containing protein</fullName>
    </recommendedName>
</protein>
<dbReference type="InterPro" id="IPR002110">
    <property type="entry name" value="Ankyrin_rpt"/>
</dbReference>
<dbReference type="PROSITE" id="PS50088">
    <property type="entry name" value="ANK_REPEAT"/>
    <property type="match status" value="2"/>
</dbReference>
<evidence type="ECO:0000259" key="2">
    <source>
        <dbReference type="PROSITE" id="PS50086"/>
    </source>
</evidence>
<feature type="repeat" description="ANK" evidence="1">
    <location>
        <begin position="331"/>
        <end position="363"/>
    </location>
</feature>
<dbReference type="PROSITE" id="PS50297">
    <property type="entry name" value="ANK_REP_REGION"/>
    <property type="match status" value="1"/>
</dbReference>
<dbReference type="OrthoDB" id="294251at2759"/>
<dbReference type="KEGG" id="spar:SPRG_01803"/>
<dbReference type="CDD" id="cd00065">
    <property type="entry name" value="FYVE_like_SF"/>
    <property type="match status" value="1"/>
</dbReference>
<accession>A0A067CT87</accession>
<dbReference type="VEuPathDB" id="FungiDB:SPRG_01803"/>
<feature type="repeat" description="ANK" evidence="1">
    <location>
        <begin position="368"/>
        <end position="396"/>
    </location>
</feature>
<dbReference type="InterPro" id="IPR050302">
    <property type="entry name" value="Rab_GAP_TBC_domain"/>
</dbReference>
<sequence length="570" mass="63646">MPARDVFWKHVVKRVNFADDAERTKVLALTELTKGLRWSIPAPITHIHRHVYDQIASPRHAYSELIERDVARTFCIFDASDDEAFRALEPSLFRVLNAVARAENGYCQGMNFIAAVFLEAGLPEADAYATFVYLLQHKHMSQFYKDSSVFLNEYLQRFQVRVAELLPELAAKLDAVGFDVYLYGIEWFTTMFACSSKIELSHAVLDLVLADVTDVMFRIGIALLQNVEAQLLSMSFDDLLRDFKTVTKHVDTYQIVMAALSVPPVPSAVAHGGLLQRTASATRSPLWPFVKRRTLSEAWDAAIEAGAVQTMLVLWDVWQQTRPDPTSSVVVANEVLHLATWYGSIAIAVFALEKGANVNAGDEWELRPLHFAIVRNQPDIIRLLWRRGANINVASGAGLPPLIARKSPLELARQWELTPVEASAALVGGGVCLGCNTPFHVWNHLLKKQCPSCKALFCPQRCAPCHKCSVSSALVEAAAPLDLLWLYGVPPPTQNVLTDDEGDDDDGSSTNKIRCYSTWYCSILDCHAKFSLFAKRQQCSICTYFVCRNHITTKRVQGRDCNVCTYCDAC</sequence>
<dbReference type="SUPFAM" id="SSF48403">
    <property type="entry name" value="Ankyrin repeat"/>
    <property type="match status" value="1"/>
</dbReference>
<dbReference type="Gene3D" id="1.10.8.270">
    <property type="entry name" value="putative rabgap domain of human tbc1 domain family member 14 like domains"/>
    <property type="match status" value="1"/>
</dbReference>
<reference evidence="3 4" key="1">
    <citation type="journal article" date="2013" name="PLoS Genet.">
        <title>Distinctive expansion of potential virulence genes in the genome of the oomycete fish pathogen Saprolegnia parasitica.</title>
        <authorList>
            <person name="Jiang R.H."/>
            <person name="de Bruijn I."/>
            <person name="Haas B.J."/>
            <person name="Belmonte R."/>
            <person name="Lobach L."/>
            <person name="Christie J."/>
            <person name="van den Ackerveken G."/>
            <person name="Bottin A."/>
            <person name="Bulone V."/>
            <person name="Diaz-Moreno S.M."/>
            <person name="Dumas B."/>
            <person name="Fan L."/>
            <person name="Gaulin E."/>
            <person name="Govers F."/>
            <person name="Grenville-Briggs L.J."/>
            <person name="Horner N.R."/>
            <person name="Levin J.Z."/>
            <person name="Mammella M."/>
            <person name="Meijer H.J."/>
            <person name="Morris P."/>
            <person name="Nusbaum C."/>
            <person name="Oome S."/>
            <person name="Phillips A.J."/>
            <person name="van Rooyen D."/>
            <person name="Rzeszutek E."/>
            <person name="Saraiva M."/>
            <person name="Secombes C.J."/>
            <person name="Seidl M.F."/>
            <person name="Snel B."/>
            <person name="Stassen J.H."/>
            <person name="Sykes S."/>
            <person name="Tripathy S."/>
            <person name="van den Berg H."/>
            <person name="Vega-Arreguin J.C."/>
            <person name="Wawra S."/>
            <person name="Young S.K."/>
            <person name="Zeng Q."/>
            <person name="Dieguez-Uribeondo J."/>
            <person name="Russ C."/>
            <person name="Tyler B.M."/>
            <person name="van West P."/>
        </authorList>
    </citation>
    <scope>NUCLEOTIDE SEQUENCE [LARGE SCALE GENOMIC DNA]</scope>
    <source>
        <strain evidence="3 4">CBS 223.65</strain>
    </source>
</reference>
<dbReference type="SMART" id="SM00164">
    <property type="entry name" value="TBC"/>
    <property type="match status" value="1"/>
</dbReference>
<dbReference type="PROSITE" id="PS50086">
    <property type="entry name" value="TBC_RABGAP"/>
    <property type="match status" value="1"/>
</dbReference>
<dbReference type="Pfam" id="PF00023">
    <property type="entry name" value="Ank"/>
    <property type="match status" value="1"/>
</dbReference>
<keyword evidence="1" id="KW-0040">ANK repeat</keyword>
<organism evidence="3 4">
    <name type="scientific">Saprolegnia parasitica (strain CBS 223.65)</name>
    <dbReference type="NCBI Taxonomy" id="695850"/>
    <lineage>
        <taxon>Eukaryota</taxon>
        <taxon>Sar</taxon>
        <taxon>Stramenopiles</taxon>
        <taxon>Oomycota</taxon>
        <taxon>Saprolegniomycetes</taxon>
        <taxon>Saprolegniales</taxon>
        <taxon>Saprolegniaceae</taxon>
        <taxon>Saprolegnia</taxon>
    </lineage>
</organism>
<dbReference type="InterPro" id="IPR035969">
    <property type="entry name" value="Rab-GAP_TBC_sf"/>
</dbReference>
<dbReference type="Pfam" id="PF00566">
    <property type="entry name" value="RabGAP-TBC"/>
    <property type="match status" value="1"/>
</dbReference>
<dbReference type="GO" id="GO:0005096">
    <property type="term" value="F:GTPase activator activity"/>
    <property type="evidence" value="ECO:0007669"/>
    <property type="project" value="TreeGrafter"/>
</dbReference>
<dbReference type="SUPFAM" id="SSF47923">
    <property type="entry name" value="Ypt/Rab-GAP domain of gyp1p"/>
    <property type="match status" value="2"/>
</dbReference>